<keyword evidence="2" id="KW-1185">Reference proteome</keyword>
<dbReference type="Proteomes" id="UP000887565">
    <property type="component" value="Unplaced"/>
</dbReference>
<protein>
    <submittedName>
        <fullName evidence="3">Uncharacterized protein</fullName>
    </submittedName>
</protein>
<sequence length="68" mass="8021">MINAIEIAAKLIFKIMVFLTVLENNCTSSFNDNTVRDTDTFEIPVRTKNQYIRDNRYANIKFELIKFD</sequence>
<evidence type="ECO:0000313" key="2">
    <source>
        <dbReference type="Proteomes" id="UP000887565"/>
    </source>
</evidence>
<evidence type="ECO:0000313" key="3">
    <source>
        <dbReference type="WBParaSite" id="nRc.2.0.1.t00769-RA"/>
    </source>
</evidence>
<proteinExistence type="predicted"/>
<dbReference type="AlphaFoldDB" id="A0A915HH58"/>
<organism evidence="2 3">
    <name type="scientific">Romanomermis culicivorax</name>
    <name type="common">Nematode worm</name>
    <dbReference type="NCBI Taxonomy" id="13658"/>
    <lineage>
        <taxon>Eukaryota</taxon>
        <taxon>Metazoa</taxon>
        <taxon>Ecdysozoa</taxon>
        <taxon>Nematoda</taxon>
        <taxon>Enoplea</taxon>
        <taxon>Dorylaimia</taxon>
        <taxon>Mermithida</taxon>
        <taxon>Mermithoidea</taxon>
        <taxon>Mermithidae</taxon>
        <taxon>Romanomermis</taxon>
    </lineage>
</organism>
<dbReference type="WBParaSite" id="nRc.2.0.1.t00769-RA">
    <property type="protein sequence ID" value="nRc.2.0.1.t00769-RA"/>
    <property type="gene ID" value="nRc.2.0.1.g00769"/>
</dbReference>
<evidence type="ECO:0000256" key="1">
    <source>
        <dbReference type="SAM" id="SignalP"/>
    </source>
</evidence>
<feature type="chain" id="PRO_5036768006" evidence="1">
    <location>
        <begin position="29"/>
        <end position="68"/>
    </location>
</feature>
<feature type="signal peptide" evidence="1">
    <location>
        <begin position="1"/>
        <end position="28"/>
    </location>
</feature>
<keyword evidence="1" id="KW-0732">Signal</keyword>
<name>A0A915HH58_ROMCU</name>
<accession>A0A915HH58</accession>
<reference evidence="3" key="1">
    <citation type="submission" date="2022-11" db="UniProtKB">
        <authorList>
            <consortium name="WormBaseParasite"/>
        </authorList>
    </citation>
    <scope>IDENTIFICATION</scope>
</reference>